<dbReference type="PANTHER" id="PTHR30181:SF2">
    <property type="entry name" value="PTS SYSTEM MANNITOL-SPECIFIC EIICBA COMPONENT"/>
    <property type="match status" value="1"/>
</dbReference>
<keyword evidence="6" id="KW-0808">Transferase</keyword>
<dbReference type="Gene3D" id="3.40.930.10">
    <property type="entry name" value="Mannitol-specific EII, Chain A"/>
    <property type="match status" value="1"/>
</dbReference>
<evidence type="ECO:0000256" key="6">
    <source>
        <dbReference type="ARBA" id="ARBA00022679"/>
    </source>
</evidence>
<dbReference type="GO" id="GO:0016301">
    <property type="term" value="F:kinase activity"/>
    <property type="evidence" value="ECO:0007669"/>
    <property type="project" value="UniProtKB-KW"/>
</dbReference>
<keyword evidence="8" id="KW-0418">Kinase</keyword>
<reference evidence="13 14" key="2">
    <citation type="submission" date="2016-01" db="EMBL/GenBank/DDBJ databases">
        <title>Microcella alkaliphila JAM AC0309 whole genome shotgun sequence.</title>
        <authorList>
            <person name="Kurata A."/>
            <person name="Hirose Y."/>
            <person name="Kishimoto N."/>
            <person name="Kobayashi T."/>
        </authorList>
    </citation>
    <scope>NUCLEOTIDE SEQUENCE [LARGE SCALE GENOMIC DNA]</scope>
    <source>
        <strain evidence="13 14">JAM AC0309</strain>
    </source>
</reference>
<keyword evidence="4" id="KW-0597">Phosphoprotein</keyword>
<comment type="function">
    <text evidence="1">The phosphoenolpyruvate-dependent sugar phosphotransferase system (sugar PTS), a major carbohydrate active transport system, catalyzes the phosphorylation of incoming sugar substrates concomitantly with their translocation across the cell membrane. The enzyme II CmtAB PTS system is involved in D-mannitol transport.</text>
</comment>
<dbReference type="PROSITE" id="PS00372">
    <property type="entry name" value="PTS_EIIA_TYPE_2_HIS"/>
    <property type="match status" value="1"/>
</dbReference>
<dbReference type="InterPro" id="IPR002178">
    <property type="entry name" value="PTS_EIIA_type-2_dom"/>
</dbReference>
<dbReference type="GO" id="GO:0005886">
    <property type="term" value="C:plasma membrane"/>
    <property type="evidence" value="ECO:0007669"/>
    <property type="project" value="TreeGrafter"/>
</dbReference>
<accession>A0A0U4WUP9</accession>
<evidence type="ECO:0000256" key="7">
    <source>
        <dbReference type="ARBA" id="ARBA00022683"/>
    </source>
</evidence>
<dbReference type="InterPro" id="IPR016152">
    <property type="entry name" value="PTrfase/Anion_transptr"/>
</dbReference>
<dbReference type="AlphaFoldDB" id="A0A0U4WUP9"/>
<evidence type="ECO:0000313" key="14">
    <source>
        <dbReference type="Proteomes" id="UP000218965"/>
    </source>
</evidence>
<keyword evidence="7" id="KW-0598">Phosphotransferase system</keyword>
<evidence type="ECO:0000256" key="1">
    <source>
        <dbReference type="ARBA" id="ARBA00002434"/>
    </source>
</evidence>
<dbReference type="GO" id="GO:0009401">
    <property type="term" value="P:phosphoenolpyruvate-dependent sugar phosphotransferase system"/>
    <property type="evidence" value="ECO:0007669"/>
    <property type="project" value="UniProtKB-KW"/>
</dbReference>
<gene>
    <name evidence="13" type="ORF">MalAC0309_0726</name>
</gene>
<evidence type="ECO:0000256" key="9">
    <source>
        <dbReference type="ARBA" id="ARBA00029908"/>
    </source>
</evidence>
<keyword evidence="3" id="KW-0813">Transport</keyword>
<keyword evidence="5" id="KW-0762">Sugar transport</keyword>
<proteinExistence type="predicted"/>
<evidence type="ECO:0000313" key="13">
    <source>
        <dbReference type="EMBL" id="BAU31594.1"/>
    </source>
</evidence>
<dbReference type="InterPro" id="IPR050893">
    <property type="entry name" value="Sugar_PTS"/>
</dbReference>
<evidence type="ECO:0000256" key="3">
    <source>
        <dbReference type="ARBA" id="ARBA00022448"/>
    </source>
</evidence>
<dbReference type="PROSITE" id="PS51094">
    <property type="entry name" value="PTS_EIIA_TYPE_2"/>
    <property type="match status" value="1"/>
</dbReference>
<dbReference type="GO" id="GO:0090563">
    <property type="term" value="F:protein-phosphocysteine-sugar phosphotransferase activity"/>
    <property type="evidence" value="ECO:0007669"/>
    <property type="project" value="TreeGrafter"/>
</dbReference>
<evidence type="ECO:0000256" key="8">
    <source>
        <dbReference type="ARBA" id="ARBA00022777"/>
    </source>
</evidence>
<evidence type="ECO:0000256" key="4">
    <source>
        <dbReference type="ARBA" id="ARBA00022553"/>
    </source>
</evidence>
<dbReference type="RefSeq" id="WP_231924023.1">
    <property type="nucleotide sequence ID" value="NZ_AP017315.1"/>
</dbReference>
<dbReference type="Pfam" id="PF00359">
    <property type="entry name" value="PTS_EIIA_2"/>
    <property type="match status" value="1"/>
</dbReference>
<reference evidence="14" key="1">
    <citation type="submission" date="2015-12" db="EMBL/GenBank/DDBJ databases">
        <authorList>
            <person name="Shamseldin A."/>
            <person name="Moawad H."/>
            <person name="Abd El-Rahim W.M."/>
            <person name="Sadowsky M.J."/>
        </authorList>
    </citation>
    <scope>NUCLEOTIDE SEQUENCE [LARGE SCALE GENOMIC DNA]</scope>
    <source>
        <strain evidence="14">JAM AC0309</strain>
    </source>
</reference>
<evidence type="ECO:0000256" key="10">
    <source>
        <dbReference type="ARBA" id="ARBA00030956"/>
    </source>
</evidence>
<organism evidence="13 14">
    <name type="scientific">Microcella alkaliphila</name>
    <dbReference type="NCBI Taxonomy" id="279828"/>
    <lineage>
        <taxon>Bacteria</taxon>
        <taxon>Bacillati</taxon>
        <taxon>Actinomycetota</taxon>
        <taxon>Actinomycetes</taxon>
        <taxon>Micrococcales</taxon>
        <taxon>Microbacteriaceae</taxon>
        <taxon>Microcella</taxon>
    </lineage>
</organism>
<feature type="domain" description="PTS EIIA type-2" evidence="12">
    <location>
        <begin position="25"/>
        <end position="164"/>
    </location>
</feature>
<evidence type="ECO:0000256" key="11">
    <source>
        <dbReference type="ARBA" id="ARBA00030962"/>
    </source>
</evidence>
<dbReference type="CDD" id="cd00211">
    <property type="entry name" value="PTS_IIA_fru"/>
    <property type="match status" value="1"/>
</dbReference>
<sequence>MHPLIDTVTTDTVTIDEKETTMSADVLTPDRIVLGGTARSREEAIDEGGRLLVAAGAVDESYVAAMHEREASVSTFMGNHLAIPHGTNEAKDAIHASAMTLVRYDEPIDWDGKPVRVVATIAGKDGGHMAVLQALALAFSDDAQVQRVLDAATPDDVLAVLGDVNA</sequence>
<protein>
    <recommendedName>
        <fullName evidence="2">Mannitol-specific phosphotransferase enzyme IIA component</fullName>
    </recommendedName>
    <alternativeName>
        <fullName evidence="10">EIIA</fullName>
    </alternativeName>
    <alternativeName>
        <fullName evidence="11">EIII</fullName>
    </alternativeName>
    <alternativeName>
        <fullName evidence="9">PTS system mannitol-specific EIIA component</fullName>
    </alternativeName>
</protein>
<dbReference type="Proteomes" id="UP000218965">
    <property type="component" value="Chromosome"/>
</dbReference>
<evidence type="ECO:0000256" key="2">
    <source>
        <dbReference type="ARBA" id="ARBA00014783"/>
    </source>
</evidence>
<evidence type="ECO:0000259" key="12">
    <source>
        <dbReference type="PROSITE" id="PS51094"/>
    </source>
</evidence>
<name>A0A0U4WUP9_9MICO</name>
<dbReference type="EMBL" id="AP017315">
    <property type="protein sequence ID" value="BAU31594.1"/>
    <property type="molecule type" value="Genomic_DNA"/>
</dbReference>
<dbReference type="PANTHER" id="PTHR30181">
    <property type="entry name" value="MANNITOL PERMEASE IIC COMPONENT"/>
    <property type="match status" value="1"/>
</dbReference>
<evidence type="ECO:0000256" key="5">
    <source>
        <dbReference type="ARBA" id="ARBA00022597"/>
    </source>
</evidence>
<dbReference type="KEGG" id="malk:MalAC0309_0726"/>
<dbReference type="SUPFAM" id="SSF55804">
    <property type="entry name" value="Phoshotransferase/anion transport protein"/>
    <property type="match status" value="1"/>
</dbReference>